<gene>
    <name evidence="2" type="ORF">ERS852420_02775</name>
    <name evidence="1" type="ORF">M72_14651</name>
</gene>
<protein>
    <submittedName>
        <fullName evidence="1">Uncharacterized protein</fullName>
    </submittedName>
</protein>
<evidence type="ECO:0000313" key="3">
    <source>
        <dbReference type="Proteomes" id="UP000049979"/>
    </source>
</evidence>
<evidence type="ECO:0000313" key="1">
    <source>
        <dbReference type="EMBL" id="CRL42157.1"/>
    </source>
</evidence>
<dbReference type="EMBL" id="CVRR01000060">
    <property type="protein sequence ID" value="CRL42157.1"/>
    <property type="molecule type" value="Genomic_DNA"/>
</dbReference>
<accession>A0A0M6WZP4</accession>
<dbReference type="EMBL" id="CYXV01000013">
    <property type="protein sequence ID" value="CUN11232.1"/>
    <property type="molecule type" value="Genomic_DNA"/>
</dbReference>
<sequence>MLILTNIFRINGAGVICYDGLLKIIADMAGENHIIIPCSIHETIVMSEKTWLDEQVLQEMVYSVNREEVPADEILSDHPFRYEREMNRLCMI</sequence>
<dbReference type="RefSeq" id="WP_055068633.1">
    <property type="nucleotide sequence ID" value="NZ_CP173697.1"/>
</dbReference>
<evidence type="ECO:0000313" key="4">
    <source>
        <dbReference type="Proteomes" id="UP000095495"/>
    </source>
</evidence>
<keyword evidence="3" id="KW-1185">Reference proteome</keyword>
<evidence type="ECO:0000313" key="2">
    <source>
        <dbReference type="EMBL" id="CUN11232.1"/>
    </source>
</evidence>
<dbReference type="Pfam" id="PF18941">
    <property type="entry name" value="DUF5688"/>
    <property type="match status" value="1"/>
</dbReference>
<dbReference type="STRING" id="301302.ERS852420_02775"/>
<dbReference type="AlphaFoldDB" id="A0A0M6WZP4"/>
<organism evidence="1 3">
    <name type="scientific">Roseburia faecis</name>
    <dbReference type="NCBI Taxonomy" id="301302"/>
    <lineage>
        <taxon>Bacteria</taxon>
        <taxon>Bacillati</taxon>
        <taxon>Bacillota</taxon>
        <taxon>Clostridia</taxon>
        <taxon>Lachnospirales</taxon>
        <taxon>Lachnospiraceae</taxon>
        <taxon>Roseburia</taxon>
    </lineage>
</organism>
<reference evidence="1" key="1">
    <citation type="submission" date="2015-05" db="EMBL/GenBank/DDBJ databases">
        <authorList>
            <person name="Wang D.B."/>
            <person name="Wang M."/>
        </authorList>
    </citation>
    <scope>NUCLEOTIDE SEQUENCE [LARGE SCALE GENOMIC DNA]</scope>
    <source>
        <strain evidence="1">M72</strain>
    </source>
</reference>
<name>A0A0M6WZP4_9FIRM</name>
<reference evidence="3" key="2">
    <citation type="submission" date="2015-05" db="EMBL/GenBank/DDBJ databases">
        <authorList>
            <consortium name="Pathogen Informatics"/>
        </authorList>
    </citation>
    <scope>NUCLEOTIDE SEQUENCE [LARGE SCALE GENOMIC DNA]</scope>
    <source>
        <strain evidence="2 4">2789STDY5608863</strain>
        <strain evidence="3">M72</strain>
    </source>
</reference>
<proteinExistence type="predicted"/>
<dbReference type="Proteomes" id="UP000095495">
    <property type="component" value="Unassembled WGS sequence"/>
</dbReference>
<dbReference type="OrthoDB" id="1655031at2"/>
<dbReference type="InterPro" id="IPR043743">
    <property type="entry name" value="DUF5688"/>
</dbReference>
<dbReference type="Proteomes" id="UP000049979">
    <property type="component" value="Unassembled WGS sequence"/>
</dbReference>